<keyword evidence="5 8" id="KW-0472">Membrane</keyword>
<comment type="subcellular location">
    <subcellularLocation>
        <location evidence="1">Membrane</location>
        <topology evidence="1">Multi-pass membrane protein</topology>
    </subcellularLocation>
</comment>
<evidence type="ECO:0000256" key="7">
    <source>
        <dbReference type="SAM" id="MobiDB-lite"/>
    </source>
</evidence>
<dbReference type="InterPro" id="IPR013121">
    <property type="entry name" value="Fe_red_NAD-bd_6"/>
</dbReference>
<dbReference type="InterPro" id="IPR017927">
    <property type="entry name" value="FAD-bd_FR_type"/>
</dbReference>
<protein>
    <submittedName>
        <fullName evidence="10">NOX5 protein</fullName>
    </submittedName>
</protein>
<keyword evidence="2 8" id="KW-0812">Transmembrane</keyword>
<dbReference type="CDD" id="cd06186">
    <property type="entry name" value="NOX_Duox_like_FAD_NADP"/>
    <property type="match status" value="1"/>
</dbReference>
<dbReference type="InterPro" id="IPR013130">
    <property type="entry name" value="Fe3_Rdtase_TM_dom"/>
</dbReference>
<dbReference type="Gene3D" id="3.40.50.80">
    <property type="entry name" value="Nucleotide-binding domain of ferredoxin-NADP reductase (FNR) module"/>
    <property type="match status" value="1"/>
</dbReference>
<evidence type="ECO:0000256" key="8">
    <source>
        <dbReference type="SAM" id="Phobius"/>
    </source>
</evidence>
<evidence type="ECO:0000313" key="10">
    <source>
        <dbReference type="EMBL" id="CAH1257323.1"/>
    </source>
</evidence>
<dbReference type="InterPro" id="IPR000778">
    <property type="entry name" value="Cyt_b245_heavy_chain"/>
</dbReference>
<dbReference type="SUPFAM" id="SSF52343">
    <property type="entry name" value="Ferredoxin reductase-like, C-terminal NADP-linked domain"/>
    <property type="match status" value="1"/>
</dbReference>
<reference evidence="10" key="1">
    <citation type="submission" date="2022-01" db="EMBL/GenBank/DDBJ databases">
        <authorList>
            <person name="Braso-Vives M."/>
        </authorList>
    </citation>
    <scope>NUCLEOTIDE SEQUENCE</scope>
</reference>
<proteinExistence type="predicted"/>
<dbReference type="GO" id="GO:0006952">
    <property type="term" value="P:defense response"/>
    <property type="evidence" value="ECO:0007669"/>
    <property type="project" value="TreeGrafter"/>
</dbReference>
<organism evidence="10 11">
    <name type="scientific">Branchiostoma lanceolatum</name>
    <name type="common">Common lancelet</name>
    <name type="synonym">Amphioxus lanceolatum</name>
    <dbReference type="NCBI Taxonomy" id="7740"/>
    <lineage>
        <taxon>Eukaryota</taxon>
        <taxon>Metazoa</taxon>
        <taxon>Chordata</taxon>
        <taxon>Cephalochordata</taxon>
        <taxon>Leptocardii</taxon>
        <taxon>Amphioxiformes</taxon>
        <taxon>Branchiostomatidae</taxon>
        <taxon>Branchiostoma</taxon>
    </lineage>
</organism>
<keyword evidence="3 8" id="KW-1133">Transmembrane helix</keyword>
<evidence type="ECO:0000256" key="1">
    <source>
        <dbReference type="ARBA" id="ARBA00004141"/>
    </source>
</evidence>
<dbReference type="OrthoDB" id="167398at2759"/>
<evidence type="ECO:0000256" key="6">
    <source>
        <dbReference type="ARBA" id="ARBA00049908"/>
    </source>
</evidence>
<dbReference type="PRINTS" id="PR00466">
    <property type="entry name" value="GP91PHOX"/>
</dbReference>
<feature type="domain" description="FAD-binding FR-type" evidence="9">
    <location>
        <begin position="217"/>
        <end position="318"/>
    </location>
</feature>
<dbReference type="PANTHER" id="PTHR11972:SF58">
    <property type="entry name" value="NADPH OXIDASE 5"/>
    <property type="match status" value="1"/>
</dbReference>
<dbReference type="GO" id="GO:0042554">
    <property type="term" value="P:superoxide anion generation"/>
    <property type="evidence" value="ECO:0007669"/>
    <property type="project" value="TreeGrafter"/>
</dbReference>
<dbReference type="GO" id="GO:0043020">
    <property type="term" value="C:NADPH oxidase complex"/>
    <property type="evidence" value="ECO:0007669"/>
    <property type="project" value="TreeGrafter"/>
</dbReference>
<dbReference type="Pfam" id="PF01794">
    <property type="entry name" value="Ferric_reduct"/>
    <property type="match status" value="1"/>
</dbReference>
<evidence type="ECO:0000256" key="2">
    <source>
        <dbReference type="ARBA" id="ARBA00022692"/>
    </source>
</evidence>
<feature type="transmembrane region" description="Helical" evidence="8">
    <location>
        <begin position="85"/>
        <end position="112"/>
    </location>
</feature>
<dbReference type="Gene3D" id="2.40.30.10">
    <property type="entry name" value="Translation factors"/>
    <property type="match status" value="1"/>
</dbReference>
<dbReference type="Pfam" id="PF08030">
    <property type="entry name" value="NAD_binding_6"/>
    <property type="match status" value="1"/>
</dbReference>
<dbReference type="PANTHER" id="PTHR11972">
    <property type="entry name" value="NADPH OXIDASE"/>
    <property type="match status" value="1"/>
</dbReference>
<name>A0A8J9ZN73_BRALA</name>
<accession>A0A8J9ZN73</accession>
<sequence length="570" mass="64438">MFCLKALRNNIGPALAVLLYLVLNIGVFASAALPYSDDSFAVVLARGCGACLNLNNSLIVLLVLRKLLSCMRSTRLGVYLPLDQSLTFHISVGVAILVLSVVHASAHITNFVHLAGTTSPTLLEYLFGTHLGIGWVSGTACLTGWILVGLLIVIATSSLHYVINGGRMKVFFWTHKLVTLWWITLILHSPSSWMWLLGPLALYFAGRVLRAKFARHLLYGDMFIREAVLLPYDTTHLVVSRPGNFRFRAGDYVYLNIPVLSGFEWHPFTISSAPEQTESLWFHIRAVGPWTKRLRELLNGYQDQQVKNRKQEGTFLDDDDEVGKDESMEEGRRVKRRDSSVSTAQDFSHLTEPPVTIDICREELFGVNGIKVYVDGPYSSPASHVIQAEHAVLIAGGIGVTPFASLLQSIIHRKRQMYSGHQWAKGRNAPSTPTALRKVDFFWINRDPRNFLWFSSLLGQIENKQSGLQDNFIDIHLYMTSSQRTANGEPKAVWRDILSAYTENRRDLIIGLEKHTKIGRPDWTAVFKKLKEEEKQYGKVVIFFCGPKKLGSILRRHCIEYNFRFRQESC</sequence>
<keyword evidence="11" id="KW-1185">Reference proteome</keyword>
<evidence type="ECO:0000256" key="5">
    <source>
        <dbReference type="ARBA" id="ARBA00023136"/>
    </source>
</evidence>
<dbReference type="InterPro" id="IPR017938">
    <property type="entry name" value="Riboflavin_synthase-like_b-brl"/>
</dbReference>
<evidence type="ECO:0000313" key="11">
    <source>
        <dbReference type="Proteomes" id="UP000838412"/>
    </source>
</evidence>
<feature type="transmembrane region" description="Helical" evidence="8">
    <location>
        <begin position="12"/>
        <end position="33"/>
    </location>
</feature>
<evidence type="ECO:0000256" key="3">
    <source>
        <dbReference type="ARBA" id="ARBA00022989"/>
    </source>
</evidence>
<dbReference type="PROSITE" id="PS51384">
    <property type="entry name" value="FAD_FR"/>
    <property type="match status" value="1"/>
</dbReference>
<gene>
    <name evidence="10" type="primary">NOX5</name>
    <name evidence="10" type="ORF">BLAG_LOCUS15295</name>
</gene>
<feature type="transmembrane region" description="Helical" evidence="8">
    <location>
        <begin position="39"/>
        <end position="64"/>
    </location>
</feature>
<evidence type="ECO:0000256" key="4">
    <source>
        <dbReference type="ARBA" id="ARBA00023002"/>
    </source>
</evidence>
<dbReference type="SFLD" id="SFLDG01168">
    <property type="entry name" value="Ferric_reductase_subgroup_(FRE"/>
    <property type="match status" value="1"/>
</dbReference>
<dbReference type="SUPFAM" id="SSF63380">
    <property type="entry name" value="Riboflavin synthase domain-like"/>
    <property type="match status" value="1"/>
</dbReference>
<dbReference type="AlphaFoldDB" id="A0A8J9ZN73"/>
<dbReference type="Pfam" id="PF08022">
    <property type="entry name" value="FAD_binding_8"/>
    <property type="match status" value="1"/>
</dbReference>
<dbReference type="GO" id="GO:0016175">
    <property type="term" value="F:superoxide-generating NAD(P)H oxidase activity"/>
    <property type="evidence" value="ECO:0007669"/>
    <property type="project" value="TreeGrafter"/>
</dbReference>
<dbReference type="SFLD" id="SFLDG01169">
    <property type="entry name" value="NADPH_oxidase_subgroup_(NOX)"/>
    <property type="match status" value="1"/>
</dbReference>
<feature type="region of interest" description="Disordered" evidence="7">
    <location>
        <begin position="309"/>
        <end position="347"/>
    </location>
</feature>
<dbReference type="InterPro" id="IPR039261">
    <property type="entry name" value="FNR_nucleotide-bd"/>
</dbReference>
<keyword evidence="4" id="KW-0560">Oxidoreductase</keyword>
<dbReference type="EMBL" id="OV696688">
    <property type="protein sequence ID" value="CAH1257323.1"/>
    <property type="molecule type" value="Genomic_DNA"/>
</dbReference>
<comment type="catalytic activity">
    <reaction evidence="6">
        <text>NADPH + 2 O2 = 2 superoxide + NADP(+) + H(+)</text>
        <dbReference type="Rhea" id="RHEA:63180"/>
        <dbReference type="ChEBI" id="CHEBI:15378"/>
        <dbReference type="ChEBI" id="CHEBI:15379"/>
        <dbReference type="ChEBI" id="CHEBI:18421"/>
        <dbReference type="ChEBI" id="CHEBI:57783"/>
        <dbReference type="ChEBI" id="CHEBI:58349"/>
    </reaction>
</comment>
<evidence type="ECO:0000259" key="9">
    <source>
        <dbReference type="PROSITE" id="PS51384"/>
    </source>
</evidence>
<dbReference type="Proteomes" id="UP000838412">
    <property type="component" value="Chromosome 3"/>
</dbReference>
<feature type="transmembrane region" description="Helical" evidence="8">
    <location>
        <begin position="132"/>
        <end position="163"/>
    </location>
</feature>
<dbReference type="InterPro" id="IPR013112">
    <property type="entry name" value="FAD-bd_8"/>
</dbReference>
<dbReference type="InterPro" id="IPR050369">
    <property type="entry name" value="RBOH/FRE"/>
</dbReference>
<dbReference type="FunFam" id="2.40.30.10:FF:000056">
    <property type="entry name" value="NADPH oxidase 5"/>
    <property type="match status" value="1"/>
</dbReference>